<evidence type="ECO:0000256" key="1">
    <source>
        <dbReference type="ARBA" id="ARBA00004479"/>
    </source>
</evidence>
<dbReference type="PROSITE" id="PS50835">
    <property type="entry name" value="IG_LIKE"/>
    <property type="match status" value="7"/>
</dbReference>
<dbReference type="Pfam" id="PF07679">
    <property type="entry name" value="I-set"/>
    <property type="match status" value="1"/>
</dbReference>
<keyword evidence="6" id="KW-1015">Disulfide bond</keyword>
<evidence type="ECO:0000256" key="5">
    <source>
        <dbReference type="ARBA" id="ARBA00023136"/>
    </source>
</evidence>
<dbReference type="InterPro" id="IPR003599">
    <property type="entry name" value="Ig_sub"/>
</dbReference>
<dbReference type="SMART" id="SM00409">
    <property type="entry name" value="IG"/>
    <property type="match status" value="7"/>
</dbReference>
<dbReference type="SUPFAM" id="SSF49265">
    <property type="entry name" value="Fibronectin type III"/>
    <property type="match status" value="1"/>
</dbReference>
<keyword evidence="3" id="KW-0677">Repeat</keyword>
<proteinExistence type="predicted"/>
<evidence type="ECO:0000256" key="2">
    <source>
        <dbReference type="ARBA" id="ARBA00022692"/>
    </source>
</evidence>
<organism evidence="13 14">
    <name type="scientific">Sinanodonta woodiana</name>
    <name type="common">Chinese pond mussel</name>
    <name type="synonym">Anodonta woodiana</name>
    <dbReference type="NCBI Taxonomy" id="1069815"/>
    <lineage>
        <taxon>Eukaryota</taxon>
        <taxon>Metazoa</taxon>
        <taxon>Spiralia</taxon>
        <taxon>Lophotrochozoa</taxon>
        <taxon>Mollusca</taxon>
        <taxon>Bivalvia</taxon>
        <taxon>Autobranchia</taxon>
        <taxon>Heteroconchia</taxon>
        <taxon>Palaeoheterodonta</taxon>
        <taxon>Unionida</taxon>
        <taxon>Unionoidea</taxon>
        <taxon>Unionidae</taxon>
        <taxon>Unioninae</taxon>
        <taxon>Sinanodonta</taxon>
    </lineage>
</organism>
<dbReference type="InterPro" id="IPR036179">
    <property type="entry name" value="Ig-like_dom_sf"/>
</dbReference>
<dbReference type="Pfam" id="PF08205">
    <property type="entry name" value="C2-set_2"/>
    <property type="match status" value="1"/>
</dbReference>
<evidence type="ECO:0000313" key="13">
    <source>
        <dbReference type="EMBL" id="KAL3885257.1"/>
    </source>
</evidence>
<feature type="domain" description="Ig-like" evidence="11">
    <location>
        <begin position="484"/>
        <end position="597"/>
    </location>
</feature>
<keyword evidence="8" id="KW-0393">Immunoglobulin domain</keyword>
<dbReference type="CDD" id="cd00063">
    <property type="entry name" value="FN3"/>
    <property type="match status" value="1"/>
</dbReference>
<dbReference type="PANTHER" id="PTHR11640:SF31">
    <property type="entry name" value="IRREGULAR CHIASM C-ROUGHEST PROTEIN-RELATED"/>
    <property type="match status" value="1"/>
</dbReference>
<evidence type="ECO:0000259" key="12">
    <source>
        <dbReference type="PROSITE" id="PS50853"/>
    </source>
</evidence>
<accession>A0ABD3XG79</accession>
<evidence type="ECO:0000256" key="8">
    <source>
        <dbReference type="ARBA" id="ARBA00023319"/>
    </source>
</evidence>
<dbReference type="Pfam" id="PF07686">
    <property type="entry name" value="V-set"/>
    <property type="match status" value="1"/>
</dbReference>
<evidence type="ECO:0000256" key="9">
    <source>
        <dbReference type="SAM" id="MobiDB-lite"/>
    </source>
</evidence>
<dbReference type="InterPro" id="IPR051275">
    <property type="entry name" value="Cell_adhesion_signaling"/>
</dbReference>
<dbReference type="InterPro" id="IPR007110">
    <property type="entry name" value="Ig-like_dom"/>
</dbReference>
<dbReference type="SUPFAM" id="SSF48726">
    <property type="entry name" value="Immunoglobulin"/>
    <property type="match status" value="7"/>
</dbReference>
<gene>
    <name evidence="13" type="ORF">ACJMK2_025345</name>
</gene>
<evidence type="ECO:0000256" key="10">
    <source>
        <dbReference type="SAM" id="Phobius"/>
    </source>
</evidence>
<dbReference type="Proteomes" id="UP001634394">
    <property type="component" value="Unassembled WGS sequence"/>
</dbReference>
<dbReference type="CDD" id="cd00096">
    <property type="entry name" value="Ig"/>
    <property type="match status" value="2"/>
</dbReference>
<feature type="domain" description="Ig-like" evidence="11">
    <location>
        <begin position="304"/>
        <end position="382"/>
    </location>
</feature>
<keyword evidence="14" id="KW-1185">Reference proteome</keyword>
<evidence type="ECO:0000313" key="14">
    <source>
        <dbReference type="Proteomes" id="UP001634394"/>
    </source>
</evidence>
<dbReference type="PANTHER" id="PTHR11640">
    <property type="entry name" value="NEPHRIN"/>
    <property type="match status" value="1"/>
</dbReference>
<dbReference type="SMART" id="SM00408">
    <property type="entry name" value="IGc2"/>
    <property type="match status" value="7"/>
</dbReference>
<evidence type="ECO:0000256" key="6">
    <source>
        <dbReference type="ARBA" id="ARBA00023157"/>
    </source>
</evidence>
<dbReference type="Pfam" id="PF13895">
    <property type="entry name" value="Ig_2"/>
    <property type="match status" value="1"/>
</dbReference>
<dbReference type="PROSITE" id="PS50853">
    <property type="entry name" value="FN3"/>
    <property type="match status" value="1"/>
</dbReference>
<keyword evidence="7" id="KW-0325">Glycoprotein</keyword>
<comment type="subcellular location">
    <subcellularLocation>
        <location evidence="1">Membrane</location>
        <topology evidence="1">Single-pass type I membrane protein</topology>
    </subcellularLocation>
</comment>
<comment type="caution">
    <text evidence="13">The sequence shown here is derived from an EMBL/GenBank/DDBJ whole genome shotgun (WGS) entry which is preliminary data.</text>
</comment>
<dbReference type="InterPro" id="IPR013106">
    <property type="entry name" value="Ig_V-set"/>
</dbReference>
<feature type="domain" description="Ig-like" evidence="11">
    <location>
        <begin position="395"/>
        <end position="479"/>
    </location>
</feature>
<feature type="domain" description="Ig-like" evidence="11">
    <location>
        <begin position="10"/>
        <end position="108"/>
    </location>
</feature>
<evidence type="ECO:0000259" key="11">
    <source>
        <dbReference type="PROSITE" id="PS50835"/>
    </source>
</evidence>
<feature type="domain" description="Fibronectin type-III" evidence="12">
    <location>
        <begin position="702"/>
        <end position="790"/>
    </location>
</feature>
<feature type="region of interest" description="Disordered" evidence="9">
    <location>
        <begin position="1043"/>
        <end position="1065"/>
    </location>
</feature>
<dbReference type="GO" id="GO:0016020">
    <property type="term" value="C:membrane"/>
    <property type="evidence" value="ECO:0007669"/>
    <property type="project" value="UniProtKB-SubCell"/>
</dbReference>
<keyword evidence="5 10" id="KW-0472">Membrane</keyword>
<dbReference type="SMART" id="SM00060">
    <property type="entry name" value="FN3"/>
    <property type="match status" value="1"/>
</dbReference>
<dbReference type="InterPro" id="IPR036116">
    <property type="entry name" value="FN3_sf"/>
</dbReference>
<feature type="domain" description="Ig-like" evidence="11">
    <location>
        <begin position="215"/>
        <end position="296"/>
    </location>
</feature>
<dbReference type="InterPro" id="IPR013783">
    <property type="entry name" value="Ig-like_fold"/>
</dbReference>
<dbReference type="Pfam" id="PF00041">
    <property type="entry name" value="fn3"/>
    <property type="match status" value="1"/>
</dbReference>
<dbReference type="InterPro" id="IPR013162">
    <property type="entry name" value="CD80_C2-set"/>
</dbReference>
<feature type="transmembrane region" description="Helical" evidence="10">
    <location>
        <begin position="890"/>
        <end position="913"/>
    </location>
</feature>
<dbReference type="InterPro" id="IPR003961">
    <property type="entry name" value="FN3_dom"/>
</dbReference>
<evidence type="ECO:0000256" key="4">
    <source>
        <dbReference type="ARBA" id="ARBA00022989"/>
    </source>
</evidence>
<evidence type="ECO:0000256" key="3">
    <source>
        <dbReference type="ARBA" id="ARBA00022737"/>
    </source>
</evidence>
<feature type="region of interest" description="Disordered" evidence="9">
    <location>
        <begin position="922"/>
        <end position="978"/>
    </location>
</feature>
<keyword evidence="2 10" id="KW-0812">Transmembrane</keyword>
<feature type="domain" description="Ig-like" evidence="11">
    <location>
        <begin position="602"/>
        <end position="695"/>
    </location>
</feature>
<dbReference type="InterPro" id="IPR013098">
    <property type="entry name" value="Ig_I-set"/>
</dbReference>
<reference evidence="13 14" key="1">
    <citation type="submission" date="2024-11" db="EMBL/GenBank/DDBJ databases">
        <title>Chromosome-level genome assembly of the freshwater bivalve Anodonta woodiana.</title>
        <authorList>
            <person name="Chen X."/>
        </authorList>
    </citation>
    <scope>NUCLEOTIDE SEQUENCE [LARGE SCALE GENOMIC DNA]</scope>
    <source>
        <strain evidence="13">MN2024</strain>
        <tissue evidence="13">Gills</tissue>
    </source>
</reference>
<dbReference type="Pfam" id="PF13927">
    <property type="entry name" value="Ig_3"/>
    <property type="match status" value="2"/>
</dbReference>
<name>A0ABD3XG79_SINWO</name>
<feature type="compositionally biased region" description="Polar residues" evidence="9">
    <location>
        <begin position="930"/>
        <end position="943"/>
    </location>
</feature>
<protein>
    <submittedName>
        <fullName evidence="13">Uncharacterized protein</fullName>
    </submittedName>
</protein>
<dbReference type="Gene3D" id="2.60.40.10">
    <property type="entry name" value="Immunoglobulins"/>
    <property type="match status" value="8"/>
</dbReference>
<dbReference type="AlphaFoldDB" id="A0ABD3XG79"/>
<feature type="domain" description="Ig-like" evidence="11">
    <location>
        <begin position="116"/>
        <end position="205"/>
    </location>
</feature>
<evidence type="ECO:0000256" key="7">
    <source>
        <dbReference type="ARBA" id="ARBA00023180"/>
    </source>
</evidence>
<keyword evidence="4 10" id="KW-1133">Transmembrane helix</keyword>
<sequence>MECFTYSYTQQVSVTAGVEWIKQPHDTEVLKGQTVTLECQVRDRGTLNILWNKGGIVIFINNMSNSGVDPRYKISGEFNLIIENTTEADDAYFTCTVFSFDTVQVKLTVLLLPGDPVIARNPLYDVYTENSVISLTCSSMGGNPDPTIVWYKNGQALSGATFTPPSQPKGTSSSQISVTLERTDNRANFTCAVFNKANQNQPRVKTQFLDVQYAPYINFAPYAPYYVKLNQRAQLECKVDSNPVVATVQWRKNDLPLQATSKILEFSTIRRSDTGNYSCTATNTINNQNQTRSNLAALYVIYAPVVTTPSEVIVNISQTVNITCLVDAYPPAFEVRWENVDKTMMADGPNFVFQATQRFAGNYTCTAKNKLEPSGSLPEEITTSGTTTVRVQYPPGRASITPVSSVLVGGAVSLRCTVSDPGYPEPIFEWQKVGNSQILQSSTSPIYQINNAGLDNNGNYTCIPKNLMGTGQSATIMLEVNSPPNITITVPPSAKVTVPIEQSVLVLKNIIEGRPLPAVQWYKDGTDLTLMLEYYFIETSNTLVGFKYIVTTQVSFTGKGRQKISSNKLRIEDIGNYTCIVTSGATNTPVSKTTEVSVLFGPQISIESRIASNVGEMTVFSCQAQANPAPRFYWSKGGLPITSGDRVSLEEKIMDGIAMFAGLLRLQMTSLSDLGEYSCTVNNSIGQSTKKIQLSLKSTPDPPINLSTLSHTWESVILSWEPGFDGGYNQSFVIYVNSIYGLREVNLSSQTSFNVTGLMPQTRYSFTVAGKNIRGGGNKSESLAVQTDALVFPLLGGIPEFIVEEGKLHVQAVLNVSYCLRVDVSKDGGRSWQKAQDCQELMGDFIPLTLQGVSNVNVSICLTYRPEVCGEPVSATIREPNTPDLSETQVIIIGCVCAAVLVILLIVLVVIICKRRQRLKKSAENETSAHRTQTQPVNGTVTTDKPRQGYENQDDTPMDTRNGYPPNPHYTRGESIPLDTSYDSQLEKQMFENEMNRRNANLNGDPYYNEKRGDLSFSNFSNSPRTPTKDPQQFITLKEDFKIEGGGGMESGYSTPEHQKPKKVIYEVVV</sequence>
<dbReference type="EMBL" id="JBJQND010000002">
    <property type="protein sequence ID" value="KAL3885257.1"/>
    <property type="molecule type" value="Genomic_DNA"/>
</dbReference>
<dbReference type="InterPro" id="IPR003598">
    <property type="entry name" value="Ig_sub2"/>
</dbReference>